<comment type="caution">
    <text evidence="6">The sequence shown here is derived from an EMBL/GenBank/DDBJ whole genome shotgun (WGS) entry which is preliminary data.</text>
</comment>
<dbReference type="AlphaFoldDB" id="A0A7J6HHE8"/>
<dbReference type="Proteomes" id="UP000583929">
    <property type="component" value="Unassembled WGS sequence"/>
</dbReference>
<evidence type="ECO:0000313" key="7">
    <source>
        <dbReference type="Proteomes" id="UP000583929"/>
    </source>
</evidence>
<dbReference type="GO" id="GO:0005737">
    <property type="term" value="C:cytoplasm"/>
    <property type="evidence" value="ECO:0007669"/>
    <property type="project" value="UniProtKB-SubCell"/>
</dbReference>
<evidence type="ECO:0000256" key="2">
    <source>
        <dbReference type="ARBA" id="ARBA00004496"/>
    </source>
</evidence>
<evidence type="ECO:0000256" key="4">
    <source>
        <dbReference type="ARBA" id="ARBA00023242"/>
    </source>
</evidence>
<dbReference type="InterPro" id="IPR038881">
    <property type="entry name" value="Yae1-like"/>
</dbReference>
<dbReference type="GO" id="GO:0005634">
    <property type="term" value="C:nucleus"/>
    <property type="evidence" value="ECO:0007669"/>
    <property type="project" value="UniProtKB-SubCell"/>
</dbReference>
<proteinExistence type="predicted"/>
<dbReference type="InterPro" id="IPR019191">
    <property type="entry name" value="Essential_protein_Yae1_N"/>
</dbReference>
<keyword evidence="7" id="KW-1185">Reference proteome</keyword>
<feature type="domain" description="Essential protein Yae1 N-terminal" evidence="5">
    <location>
        <begin position="78"/>
        <end position="115"/>
    </location>
</feature>
<keyword evidence="3" id="KW-0963">Cytoplasm</keyword>
<dbReference type="PANTHER" id="PTHR18829:SF0">
    <property type="entry name" value="PROTEIN YAE1 HOMOLOG"/>
    <property type="match status" value="1"/>
</dbReference>
<evidence type="ECO:0000256" key="3">
    <source>
        <dbReference type="ARBA" id="ARBA00022490"/>
    </source>
</evidence>
<organism evidence="6 7">
    <name type="scientific">Cannabis sativa</name>
    <name type="common">Hemp</name>
    <name type="synonym">Marijuana</name>
    <dbReference type="NCBI Taxonomy" id="3483"/>
    <lineage>
        <taxon>Eukaryota</taxon>
        <taxon>Viridiplantae</taxon>
        <taxon>Streptophyta</taxon>
        <taxon>Embryophyta</taxon>
        <taxon>Tracheophyta</taxon>
        <taxon>Spermatophyta</taxon>
        <taxon>Magnoliopsida</taxon>
        <taxon>eudicotyledons</taxon>
        <taxon>Gunneridae</taxon>
        <taxon>Pentapetalae</taxon>
        <taxon>rosids</taxon>
        <taxon>fabids</taxon>
        <taxon>Rosales</taxon>
        <taxon>Cannabaceae</taxon>
        <taxon>Cannabis</taxon>
    </lineage>
</organism>
<comment type="subcellular location">
    <subcellularLocation>
        <location evidence="2">Cytoplasm</location>
    </subcellularLocation>
    <subcellularLocation>
        <location evidence="1">Nucleus</location>
    </subcellularLocation>
</comment>
<dbReference type="PANTHER" id="PTHR18829">
    <property type="entry name" value="PROTEIN YAE1 HOMOLOG"/>
    <property type="match status" value="1"/>
</dbReference>
<accession>A0A7J6HHE8</accession>
<dbReference type="EMBL" id="JAATIQ010000047">
    <property type="protein sequence ID" value="KAF4393949.1"/>
    <property type="molecule type" value="Genomic_DNA"/>
</dbReference>
<dbReference type="Pfam" id="PF09811">
    <property type="entry name" value="Yae1_N"/>
    <property type="match status" value="1"/>
</dbReference>
<sequence length="215" mass="24131">MNGSFAEELYSESLKLSKIDLDSTSSAKNQALDFQDSDRDASLLDDESLWNGSDVELDKSSDLDREWQQRRDQFHTMGYRDGVIAGKEAAAQEGFNIGFKQSVPVGYNWGVVRGVTSAVGLLPEGLKEKLIETEEKRNQFQKLYKSVQSLSTKDALRLFNDAIVAERNREQVGNAEISSTDEIENQLESYYRELQSLVLGSPLINLQLKEQGTIP</sequence>
<evidence type="ECO:0000259" key="5">
    <source>
        <dbReference type="Pfam" id="PF09811"/>
    </source>
</evidence>
<protein>
    <recommendedName>
        <fullName evidence="5">Essential protein Yae1 N-terminal domain-containing protein</fullName>
    </recommendedName>
</protein>
<gene>
    <name evidence="6" type="ORF">G4B88_025918</name>
</gene>
<name>A0A7J6HHE8_CANSA</name>
<evidence type="ECO:0000313" key="6">
    <source>
        <dbReference type="EMBL" id="KAF4393949.1"/>
    </source>
</evidence>
<reference evidence="6 7" key="1">
    <citation type="journal article" date="2020" name="bioRxiv">
        <title>Sequence and annotation of 42 cannabis genomes reveals extensive copy number variation in cannabinoid synthesis and pathogen resistance genes.</title>
        <authorList>
            <person name="Mckernan K.J."/>
            <person name="Helbert Y."/>
            <person name="Kane L.T."/>
            <person name="Ebling H."/>
            <person name="Zhang L."/>
            <person name="Liu B."/>
            <person name="Eaton Z."/>
            <person name="Mclaughlin S."/>
            <person name="Kingan S."/>
            <person name="Baybayan P."/>
            <person name="Concepcion G."/>
            <person name="Jordan M."/>
            <person name="Riva A."/>
            <person name="Barbazuk W."/>
            <person name="Harkins T."/>
        </authorList>
    </citation>
    <scope>NUCLEOTIDE SEQUENCE [LARGE SCALE GENOMIC DNA]</scope>
    <source>
        <strain evidence="7">cv. Jamaican Lion 4</strain>
        <tissue evidence="6">Leaf</tissue>
    </source>
</reference>
<evidence type="ECO:0000256" key="1">
    <source>
        <dbReference type="ARBA" id="ARBA00004123"/>
    </source>
</evidence>
<keyword evidence="4" id="KW-0539">Nucleus</keyword>